<evidence type="ECO:0000313" key="2">
    <source>
        <dbReference type="Proteomes" id="UP000233469"/>
    </source>
</evidence>
<comment type="caution">
    <text evidence="1">The sequence shown here is derived from an EMBL/GenBank/DDBJ whole genome shotgun (WGS) entry which is preliminary data.</text>
</comment>
<protein>
    <submittedName>
        <fullName evidence="1">Uncharacterized protein</fullName>
    </submittedName>
</protein>
<dbReference type="VEuPathDB" id="FungiDB:FUN_010345"/>
<proteinExistence type="predicted"/>
<sequence length="81" mass="9473">MYNGLNNIVDIISHYELYWEVKIGNIEKIIEKLEKGEQRMNKFIARSILAKAKKTLASSESYNLSIRQVLNRDSILTVRIF</sequence>
<dbReference type="Proteomes" id="UP000233469">
    <property type="component" value="Unassembled WGS sequence"/>
</dbReference>
<accession>A0A2N1NEF3</accession>
<evidence type="ECO:0000313" key="1">
    <source>
        <dbReference type="EMBL" id="PKK72282.1"/>
    </source>
</evidence>
<dbReference type="AlphaFoldDB" id="A0A2N1NEF3"/>
<dbReference type="EMBL" id="LLXL01000447">
    <property type="protein sequence ID" value="PKK72282.1"/>
    <property type="molecule type" value="Genomic_DNA"/>
</dbReference>
<dbReference type="VEuPathDB" id="FungiDB:RhiirFUN_015694"/>
<reference evidence="1 2" key="2">
    <citation type="submission" date="2017-10" db="EMBL/GenBank/DDBJ databases">
        <title>Extensive intraspecific genome diversity in a model arbuscular mycorrhizal fungus.</title>
        <authorList>
            <person name="Chen E.C.H."/>
            <person name="Morin E."/>
            <person name="Baudet D."/>
            <person name="Noel J."/>
            <person name="Ndikumana S."/>
            <person name="Charron P."/>
            <person name="St-Onge C."/>
            <person name="Giorgi J."/>
            <person name="Grigoriev I.V."/>
            <person name="Roux C."/>
            <person name="Martin F.M."/>
            <person name="Corradi N."/>
        </authorList>
    </citation>
    <scope>NUCLEOTIDE SEQUENCE [LARGE SCALE GENOMIC DNA]</scope>
    <source>
        <strain evidence="1 2">C2</strain>
    </source>
</reference>
<organism evidence="1 2">
    <name type="scientific">Rhizophagus irregularis</name>
    <dbReference type="NCBI Taxonomy" id="588596"/>
    <lineage>
        <taxon>Eukaryota</taxon>
        <taxon>Fungi</taxon>
        <taxon>Fungi incertae sedis</taxon>
        <taxon>Mucoromycota</taxon>
        <taxon>Glomeromycotina</taxon>
        <taxon>Glomeromycetes</taxon>
        <taxon>Glomerales</taxon>
        <taxon>Glomeraceae</taxon>
        <taxon>Rhizophagus</taxon>
    </lineage>
</organism>
<reference evidence="1 2" key="1">
    <citation type="submission" date="2016-04" db="EMBL/GenBank/DDBJ databases">
        <title>Genome analyses suggest a sexual origin of heterokaryosis in a supposedly ancient asexual fungus.</title>
        <authorList>
            <person name="Ropars J."/>
            <person name="Sedzielewska K."/>
            <person name="Noel J."/>
            <person name="Charron P."/>
            <person name="Farinelli L."/>
            <person name="Marton T."/>
            <person name="Kruger M."/>
            <person name="Pelin A."/>
            <person name="Brachmann A."/>
            <person name="Corradi N."/>
        </authorList>
    </citation>
    <scope>NUCLEOTIDE SEQUENCE [LARGE SCALE GENOMIC DNA]</scope>
    <source>
        <strain evidence="1 2">C2</strain>
    </source>
</reference>
<name>A0A2N1NEF3_9GLOM</name>
<gene>
    <name evidence="1" type="ORF">RhiirC2_743076</name>
</gene>